<dbReference type="STRING" id="68775.A0A5C3MR78"/>
<dbReference type="PANTHER" id="PTHR42715">
    <property type="entry name" value="BETA-GLUCOSIDASE"/>
    <property type="match status" value="1"/>
</dbReference>
<dbReference type="InterPro" id="IPR036881">
    <property type="entry name" value="Glyco_hydro_3_C_sf"/>
</dbReference>
<dbReference type="GO" id="GO:0030245">
    <property type="term" value="P:cellulose catabolic process"/>
    <property type="evidence" value="ECO:0007669"/>
    <property type="project" value="UniProtKB-UniPathway"/>
</dbReference>
<dbReference type="PANTHER" id="PTHR42715:SF3">
    <property type="entry name" value="BETA-GLUCOSIDASE B-RELATED"/>
    <property type="match status" value="1"/>
</dbReference>
<evidence type="ECO:0000313" key="9">
    <source>
        <dbReference type="Proteomes" id="UP000308652"/>
    </source>
</evidence>
<organism evidence="8 9">
    <name type="scientific">Crucibulum laeve</name>
    <dbReference type="NCBI Taxonomy" id="68775"/>
    <lineage>
        <taxon>Eukaryota</taxon>
        <taxon>Fungi</taxon>
        <taxon>Dikarya</taxon>
        <taxon>Basidiomycota</taxon>
        <taxon>Agaricomycotina</taxon>
        <taxon>Agaricomycetes</taxon>
        <taxon>Agaricomycetidae</taxon>
        <taxon>Agaricales</taxon>
        <taxon>Agaricineae</taxon>
        <taxon>Nidulariaceae</taxon>
        <taxon>Crucibulum</taxon>
    </lineage>
</organism>
<evidence type="ECO:0000256" key="2">
    <source>
        <dbReference type="ARBA" id="ARBA00005336"/>
    </source>
</evidence>
<dbReference type="Proteomes" id="UP000308652">
    <property type="component" value="Unassembled WGS sequence"/>
</dbReference>
<comment type="pathway">
    <text evidence="6">Glycan metabolism; cellulose degradation.</text>
</comment>
<evidence type="ECO:0000256" key="4">
    <source>
        <dbReference type="ARBA" id="ARBA00022801"/>
    </source>
</evidence>
<dbReference type="Gene3D" id="2.60.120.260">
    <property type="entry name" value="Galactose-binding domain-like"/>
    <property type="match status" value="1"/>
</dbReference>
<dbReference type="FunFam" id="2.60.40.10:FF:000495">
    <property type="entry name" value="Periplasmic beta-glucosidase"/>
    <property type="match status" value="1"/>
</dbReference>
<feature type="domain" description="PA14" evidence="7">
    <location>
        <begin position="400"/>
        <end position="568"/>
    </location>
</feature>
<evidence type="ECO:0000313" key="8">
    <source>
        <dbReference type="EMBL" id="TFK43781.1"/>
    </source>
</evidence>
<dbReference type="EMBL" id="ML213591">
    <property type="protein sequence ID" value="TFK43781.1"/>
    <property type="molecule type" value="Genomic_DNA"/>
</dbReference>
<dbReference type="PRINTS" id="PR00133">
    <property type="entry name" value="GLHYDRLASE3"/>
</dbReference>
<proteinExistence type="inferred from homology"/>
<dbReference type="InterPro" id="IPR019800">
    <property type="entry name" value="Glyco_hydro_3_AS"/>
</dbReference>
<dbReference type="PROSITE" id="PS51820">
    <property type="entry name" value="PA14"/>
    <property type="match status" value="1"/>
</dbReference>
<comment type="catalytic activity">
    <reaction evidence="1 6">
        <text>Hydrolysis of terminal, non-reducing beta-D-glucosyl residues with release of beta-D-glucose.</text>
        <dbReference type="EC" id="3.2.1.21"/>
    </reaction>
</comment>
<dbReference type="OrthoDB" id="47059at2759"/>
<dbReference type="UniPathway" id="UPA00696"/>
<protein>
    <recommendedName>
        <fullName evidence="3 6">beta-glucosidase</fullName>
        <ecNumber evidence="3 6">3.2.1.21</ecNumber>
    </recommendedName>
</protein>
<dbReference type="Pfam" id="PF14310">
    <property type="entry name" value="Fn3-like"/>
    <property type="match status" value="1"/>
</dbReference>
<dbReference type="Gene3D" id="2.60.40.10">
    <property type="entry name" value="Immunoglobulins"/>
    <property type="match status" value="1"/>
</dbReference>
<keyword evidence="9" id="KW-1185">Reference proteome</keyword>
<dbReference type="GO" id="GO:0008422">
    <property type="term" value="F:beta-glucosidase activity"/>
    <property type="evidence" value="ECO:0007669"/>
    <property type="project" value="UniProtKB-EC"/>
</dbReference>
<dbReference type="InterPro" id="IPR017853">
    <property type="entry name" value="GH"/>
</dbReference>
<dbReference type="InterPro" id="IPR001764">
    <property type="entry name" value="Glyco_hydro_3_N"/>
</dbReference>
<dbReference type="InterPro" id="IPR013783">
    <property type="entry name" value="Ig-like_fold"/>
</dbReference>
<reference evidence="8 9" key="1">
    <citation type="journal article" date="2019" name="Nat. Ecol. Evol.">
        <title>Megaphylogeny resolves global patterns of mushroom evolution.</title>
        <authorList>
            <person name="Varga T."/>
            <person name="Krizsan K."/>
            <person name="Foldi C."/>
            <person name="Dima B."/>
            <person name="Sanchez-Garcia M."/>
            <person name="Sanchez-Ramirez S."/>
            <person name="Szollosi G.J."/>
            <person name="Szarkandi J.G."/>
            <person name="Papp V."/>
            <person name="Albert L."/>
            <person name="Andreopoulos W."/>
            <person name="Angelini C."/>
            <person name="Antonin V."/>
            <person name="Barry K.W."/>
            <person name="Bougher N.L."/>
            <person name="Buchanan P."/>
            <person name="Buyck B."/>
            <person name="Bense V."/>
            <person name="Catcheside P."/>
            <person name="Chovatia M."/>
            <person name="Cooper J."/>
            <person name="Damon W."/>
            <person name="Desjardin D."/>
            <person name="Finy P."/>
            <person name="Geml J."/>
            <person name="Haridas S."/>
            <person name="Hughes K."/>
            <person name="Justo A."/>
            <person name="Karasinski D."/>
            <person name="Kautmanova I."/>
            <person name="Kiss B."/>
            <person name="Kocsube S."/>
            <person name="Kotiranta H."/>
            <person name="LaButti K.M."/>
            <person name="Lechner B.E."/>
            <person name="Liimatainen K."/>
            <person name="Lipzen A."/>
            <person name="Lukacs Z."/>
            <person name="Mihaltcheva S."/>
            <person name="Morgado L.N."/>
            <person name="Niskanen T."/>
            <person name="Noordeloos M.E."/>
            <person name="Ohm R.A."/>
            <person name="Ortiz-Santana B."/>
            <person name="Ovrebo C."/>
            <person name="Racz N."/>
            <person name="Riley R."/>
            <person name="Savchenko A."/>
            <person name="Shiryaev A."/>
            <person name="Soop K."/>
            <person name="Spirin V."/>
            <person name="Szebenyi C."/>
            <person name="Tomsovsky M."/>
            <person name="Tulloss R.E."/>
            <person name="Uehling J."/>
            <person name="Grigoriev I.V."/>
            <person name="Vagvolgyi C."/>
            <person name="Papp T."/>
            <person name="Martin F.M."/>
            <person name="Miettinen O."/>
            <person name="Hibbett D.S."/>
            <person name="Nagy L.G."/>
        </authorList>
    </citation>
    <scope>NUCLEOTIDE SEQUENCE [LARGE SCALE GENOMIC DNA]</scope>
    <source>
        <strain evidence="8 9">CBS 166.37</strain>
    </source>
</reference>
<dbReference type="Pfam" id="PF07691">
    <property type="entry name" value="PA14"/>
    <property type="match status" value="1"/>
</dbReference>
<dbReference type="InterPro" id="IPR036962">
    <property type="entry name" value="Glyco_hydro_3_N_sf"/>
</dbReference>
<dbReference type="EC" id="3.2.1.21" evidence="3 6"/>
<dbReference type="InterPro" id="IPR011658">
    <property type="entry name" value="PA14_dom"/>
</dbReference>
<evidence type="ECO:0000256" key="3">
    <source>
        <dbReference type="ARBA" id="ARBA00012744"/>
    </source>
</evidence>
<dbReference type="SUPFAM" id="SSF52279">
    <property type="entry name" value="Beta-D-glucan exohydrolase, C-terminal domain"/>
    <property type="match status" value="2"/>
</dbReference>
<name>A0A5C3MR78_9AGAR</name>
<dbReference type="Gene3D" id="3.20.20.300">
    <property type="entry name" value="Glycoside hydrolase, family 3, N-terminal domain"/>
    <property type="match status" value="1"/>
</dbReference>
<dbReference type="Pfam" id="PF01915">
    <property type="entry name" value="Glyco_hydro_3_C"/>
    <property type="match status" value="1"/>
</dbReference>
<dbReference type="Pfam" id="PF00933">
    <property type="entry name" value="Glyco_hydro_3"/>
    <property type="match status" value="1"/>
</dbReference>
<dbReference type="AlphaFoldDB" id="A0A5C3MR78"/>
<evidence type="ECO:0000256" key="5">
    <source>
        <dbReference type="ARBA" id="ARBA00023295"/>
    </source>
</evidence>
<dbReference type="PROSITE" id="PS00775">
    <property type="entry name" value="GLYCOSYL_HYDROL_F3"/>
    <property type="match status" value="1"/>
</dbReference>
<dbReference type="InterPro" id="IPR037524">
    <property type="entry name" value="PA14/GLEYA"/>
</dbReference>
<dbReference type="SMART" id="SM00758">
    <property type="entry name" value="PA14"/>
    <property type="match status" value="1"/>
</dbReference>
<keyword evidence="6" id="KW-0119">Carbohydrate metabolism</keyword>
<dbReference type="SUPFAM" id="SSF51445">
    <property type="entry name" value="(Trans)glycosidases"/>
    <property type="match status" value="1"/>
</dbReference>
<evidence type="ECO:0000256" key="6">
    <source>
        <dbReference type="RuleBase" id="RU361161"/>
    </source>
</evidence>
<dbReference type="InterPro" id="IPR002772">
    <property type="entry name" value="Glyco_hydro_3_C"/>
</dbReference>
<keyword evidence="4 6" id="KW-0378">Hydrolase</keyword>
<keyword evidence="5 6" id="KW-0326">Glycosidase</keyword>
<accession>A0A5C3MR78</accession>
<dbReference type="SMART" id="SM01217">
    <property type="entry name" value="Fn3_like"/>
    <property type="match status" value="1"/>
</dbReference>
<dbReference type="Gene3D" id="3.40.50.1700">
    <property type="entry name" value="Glycoside hydrolase family 3 C-terminal domain"/>
    <property type="match status" value="1"/>
</dbReference>
<gene>
    <name evidence="8" type="ORF">BDQ12DRAFT_643432</name>
</gene>
<dbReference type="InterPro" id="IPR026891">
    <property type="entry name" value="Fn3-like"/>
</dbReference>
<keyword evidence="6" id="KW-0624">Polysaccharide degradation</keyword>
<dbReference type="InterPro" id="IPR050288">
    <property type="entry name" value="Cellulose_deg_GH3"/>
</dbReference>
<evidence type="ECO:0000256" key="1">
    <source>
        <dbReference type="ARBA" id="ARBA00000448"/>
    </source>
</evidence>
<evidence type="ECO:0000259" key="7">
    <source>
        <dbReference type="PROSITE" id="PS51820"/>
    </source>
</evidence>
<sequence length="848" mass="92170">MAAEFDVETILARLSMPNKIKLLTGKGLWQTEPISEEGVPSIRLSDGPNGVRGTQFFNGFPSSCFPASTGLGSSFDIELAQKVGAAIGDEARAKGCHVLLAPTVNTQRSPQGGRSFESFSEDPHLNGTIAAAYINGVQSKGVSATIKHYVANDQEHQRFSIDSVVSERALREVYLKPFQIAIKHSNPWALMTAYNRVNGVHASENVKILRDILRKEWGYQGTIISDWTGVYSTTESIKAGLDLEMPGPSVMRGKAIERVLIAEKLFPSDIDACARKVLELVKHGIDSGIPFNAPQEFIDTPELRHLLRTAAADATVLLKNDKSLLPLRQGIKNIAVIGPNAKPAMICGGGSAQLAPTYTVSPLQGIAAAAQTLGAEVNYAVGAATHKYLPLLDPYISQAGGKAGALVEFWNEAPSEDFISVSPNFGALLKSITWSTPTLSTNSWLMDGIDPKVNLTCWIRYTTKFTPDEDGDWDFGMNLTGRGNLFINNELVINLSTNPEPGTAFFGLATADVRKVVKGLKAGWEYDLELRMCNEDFHARGSSFTFWGIVRVGGSRVLTEEEGINEAVEVARASDVAIVVVGLNYDWEGEGFDRPDLELPGLSNRLVAEVLKANPNTIVVNQSGAPVTMPWVNEATTLIQAFYGGNELGNGLADVIFGKVNPSGKLALTFPKCLEDVPSFPSFGDQGQEHGKIVYNEGIFVGYKGFEIRKLAPLFPFGYGLSYSKFEYSKLEISPISSDGTFTVIFNVKNISDVDGREIVQLYMSDQKSSLPRPVKELKGFNKIALKAGEIKTAKFSLDREALGFYDDRSAQWIAEKGIFGVHVGASSVDIKLKGEVELKESFTWTGL</sequence>
<comment type="similarity">
    <text evidence="2 6">Belongs to the glycosyl hydrolase 3 family.</text>
</comment>